<dbReference type="InterPro" id="IPR012337">
    <property type="entry name" value="RNaseH-like_sf"/>
</dbReference>
<dbReference type="Pfam" id="PF17921">
    <property type="entry name" value="Integrase_H2C2"/>
    <property type="match status" value="1"/>
</dbReference>
<evidence type="ECO:0000259" key="4">
    <source>
        <dbReference type="Pfam" id="PF19031"/>
    </source>
</evidence>
<dbReference type="SUPFAM" id="SSF56672">
    <property type="entry name" value="DNA/RNA polymerases"/>
    <property type="match status" value="1"/>
</dbReference>
<protein>
    <recommendedName>
        <fullName evidence="7">CCZ1/INTU/HSP4 first Longin domain-containing protein</fullName>
    </recommendedName>
</protein>
<dbReference type="SUPFAM" id="SSF53098">
    <property type="entry name" value="Ribonuclease H-like"/>
    <property type="match status" value="1"/>
</dbReference>
<evidence type="ECO:0000313" key="5">
    <source>
        <dbReference type="EMBL" id="KAD7116731.1"/>
    </source>
</evidence>
<reference evidence="5 6" key="1">
    <citation type="submission" date="2019-05" db="EMBL/GenBank/DDBJ databases">
        <title>Mikania micrantha, genome provides insights into the molecular mechanism of rapid growth.</title>
        <authorList>
            <person name="Liu B."/>
        </authorList>
    </citation>
    <scope>NUCLEOTIDE SEQUENCE [LARGE SCALE GENOMIC DNA]</scope>
    <source>
        <strain evidence="5">NLD-2019</strain>
        <tissue evidence="5">Leaf</tissue>
    </source>
</reference>
<name>A0A5N6PVC5_9ASTR</name>
<dbReference type="InterPro" id="IPR043987">
    <property type="entry name" value="CCZ1/INTU/HSP4_longin_1"/>
</dbReference>
<dbReference type="GO" id="GO:0003676">
    <property type="term" value="F:nucleic acid binding"/>
    <property type="evidence" value="ECO:0007669"/>
    <property type="project" value="InterPro"/>
</dbReference>
<gene>
    <name evidence="5" type="ORF">E3N88_03999</name>
</gene>
<dbReference type="Proteomes" id="UP000326396">
    <property type="component" value="Linkage Group LG10"/>
</dbReference>
<dbReference type="InterPro" id="IPR013176">
    <property type="entry name" value="Ccz1"/>
</dbReference>
<dbReference type="InterPro" id="IPR041577">
    <property type="entry name" value="RT_RNaseH_2"/>
</dbReference>
<comment type="similarity">
    <text evidence="1">Belongs to the CCZ1 family.</text>
</comment>
<dbReference type="EMBL" id="SZYD01000002">
    <property type="protein sequence ID" value="KAD7116731.1"/>
    <property type="molecule type" value="Genomic_DNA"/>
</dbReference>
<dbReference type="Pfam" id="PF17919">
    <property type="entry name" value="RT_RNaseH_2"/>
    <property type="match status" value="1"/>
</dbReference>
<proteinExistence type="inferred from homology"/>
<accession>A0A5N6PVC5</accession>
<dbReference type="PANTHER" id="PTHR13056">
    <property type="entry name" value="VACUOLAR FUSION PROTEIN CCZ1 HOMOLOG-RELATED"/>
    <property type="match status" value="1"/>
</dbReference>
<evidence type="ECO:0008006" key="7">
    <source>
        <dbReference type="Google" id="ProtNLM"/>
    </source>
</evidence>
<dbReference type="Gene3D" id="3.30.70.270">
    <property type="match status" value="1"/>
</dbReference>
<dbReference type="InterPro" id="IPR043128">
    <property type="entry name" value="Rev_trsase/Diguanyl_cyclase"/>
</dbReference>
<dbReference type="Gene3D" id="3.30.420.10">
    <property type="entry name" value="Ribonuclease H-like superfamily/Ribonuclease H"/>
    <property type="match status" value="1"/>
</dbReference>
<organism evidence="5 6">
    <name type="scientific">Mikania micrantha</name>
    <name type="common">bitter vine</name>
    <dbReference type="NCBI Taxonomy" id="192012"/>
    <lineage>
        <taxon>Eukaryota</taxon>
        <taxon>Viridiplantae</taxon>
        <taxon>Streptophyta</taxon>
        <taxon>Embryophyta</taxon>
        <taxon>Tracheophyta</taxon>
        <taxon>Spermatophyta</taxon>
        <taxon>Magnoliopsida</taxon>
        <taxon>eudicotyledons</taxon>
        <taxon>Gunneridae</taxon>
        <taxon>Pentapetalae</taxon>
        <taxon>asterids</taxon>
        <taxon>campanulids</taxon>
        <taxon>Asterales</taxon>
        <taxon>Asteraceae</taxon>
        <taxon>Asteroideae</taxon>
        <taxon>Heliantheae alliance</taxon>
        <taxon>Eupatorieae</taxon>
        <taxon>Mikania</taxon>
    </lineage>
</organism>
<dbReference type="Pfam" id="PF19031">
    <property type="entry name" value="Intu_longin_1"/>
    <property type="match status" value="1"/>
</dbReference>
<dbReference type="GO" id="GO:0016192">
    <property type="term" value="P:vesicle-mediated transport"/>
    <property type="evidence" value="ECO:0007669"/>
    <property type="project" value="InterPro"/>
</dbReference>
<dbReference type="AlphaFoldDB" id="A0A5N6PVC5"/>
<dbReference type="CDD" id="cd01647">
    <property type="entry name" value="RT_LTR"/>
    <property type="match status" value="1"/>
</dbReference>
<dbReference type="InterPro" id="IPR041588">
    <property type="entry name" value="Integrase_H2C2"/>
</dbReference>
<dbReference type="Gene3D" id="1.10.340.70">
    <property type="match status" value="1"/>
</dbReference>
<evidence type="ECO:0000259" key="2">
    <source>
        <dbReference type="Pfam" id="PF17919"/>
    </source>
</evidence>
<evidence type="ECO:0000259" key="3">
    <source>
        <dbReference type="Pfam" id="PF17921"/>
    </source>
</evidence>
<feature type="domain" description="Integrase zinc-binding" evidence="3">
    <location>
        <begin position="884"/>
        <end position="925"/>
    </location>
</feature>
<dbReference type="InterPro" id="IPR043502">
    <property type="entry name" value="DNA/RNA_pol_sf"/>
</dbReference>
<sequence>MGLSSAATTTVSEPLKFCIFDLRRGQHEGEELEKILFFFPADLPFPAQLSVVGLSEGLITFTRIFSPEAACEIIEAEMHSHVFFEAEPDIWMVMVVAKSKETEAIWRIEALRSVLKEIHSLFVMFHGSIRMLLDKEPGGGLTRSHLYTFIMDYLSDFLMGNKILLPNFRDSLKERGTVNMLTVGREAAIEVQSLVGTLDSCMGNALGYSVILFQDLLVSTTLTPDDTVNLFSYGILRLTPRILSSGGSTWSYLRKGNASSHAESAFDRLHGFQDGGSSARGDNYQIVRPLQHGKWSKGKDGFLVTDVWGVEVGNLVPTTPTIWLQETEHKMYLCAYQHKSLTIILLIPVTSMLNGEEGIKMLKQQLLENASSKINKVEEKLSKGWGGENAYHVKGYRYLLVDGDRNISRASPSGKVSTLTKESLLTLNKVREDVDLERSITKGDDLEICIRAKNNSWVIARAARGKQLYIVLEKANETLLYASDAVEKFSDRSGGDWLETALQRQRQNPKTPAVLQWSIFIGLKPLIAFMFFMPLLHTFGFISGSTTRHISAYCFYGHDWKRPDTKITDPLNALTPTPDMDRATDPYWSSDFWNRRRKQGDGNGFKVNSKVIVLKGVNKNGISLCSIEKLSSLLNKDTSMSQLQLFSMQGNVAGSFQYQAKLLEELGGAKVYSKLDLKSGYHQIRMDEGDIHKTTFRTHQGLLSRKTVQIFFDDVLVYSKNMQHVEDLEEVLQLFRDNQLFAKRSKFSFAKSKVEYLGHVISKQGVSTDPTKIEAVKKWPIPITVKQLREFVVETDASSKGLGAVLIQGKHPIAFVSKALSSRQCTLSVYEKELLAILIRSENNAADALSRVHGYSLFQLAIFSCEPLLLEKIKAHWICQASAVGSHSGIQPTLQKFRFMFYWKGAVKDVKQMVKRCDVCLKAKYELAANQGLLSPLPVSLSIFTDDSMDFIRGLPKSGGHDTILVVADRLTKYGHLIPLKHPFTAVKVAQVVMDNVFKLHDCPQTVVYGRNF</sequence>
<comment type="caution">
    <text evidence="5">The sequence shown here is derived from an EMBL/GenBank/DDBJ whole genome shotgun (WGS) entry which is preliminary data.</text>
</comment>
<evidence type="ECO:0000313" key="6">
    <source>
        <dbReference type="Proteomes" id="UP000326396"/>
    </source>
</evidence>
<evidence type="ECO:0000256" key="1">
    <source>
        <dbReference type="ARBA" id="ARBA00005352"/>
    </source>
</evidence>
<dbReference type="InterPro" id="IPR036397">
    <property type="entry name" value="RNaseH_sf"/>
</dbReference>
<keyword evidence="6" id="KW-1185">Reference proteome</keyword>
<dbReference type="GO" id="GO:0035658">
    <property type="term" value="C:Mon1-Ccz1 complex"/>
    <property type="evidence" value="ECO:0007669"/>
    <property type="project" value="InterPro"/>
</dbReference>
<dbReference type="PANTHER" id="PTHR13056:SF0">
    <property type="entry name" value="VACUOLAR FUSION PROTEIN CCZ1 HOMOLOG-RELATED"/>
    <property type="match status" value="1"/>
</dbReference>
<feature type="domain" description="CCZ1/INTU/HSP4 first Longin" evidence="4">
    <location>
        <begin position="17"/>
        <end position="127"/>
    </location>
</feature>
<dbReference type="OrthoDB" id="240546at2759"/>
<feature type="domain" description="Reverse transcriptase/retrotransposon-derived protein RNase H-like" evidence="2">
    <location>
        <begin position="785"/>
        <end position="838"/>
    </location>
</feature>
<dbReference type="FunFam" id="3.30.70.270:FF:000003">
    <property type="entry name" value="Transposon Ty3-G Gag-Pol polyprotein"/>
    <property type="match status" value="1"/>
</dbReference>